<dbReference type="InterPro" id="IPR016181">
    <property type="entry name" value="Acyl_CoA_acyltransferase"/>
</dbReference>
<keyword evidence="2" id="KW-0012">Acyltransferase</keyword>
<gene>
    <name evidence="4" type="primary">yxeL</name>
    <name evidence="4" type="ORF">ADA01nite_18790</name>
</gene>
<name>A0A511V6N5_9BACL</name>
<dbReference type="CDD" id="cd04301">
    <property type="entry name" value="NAT_SF"/>
    <property type="match status" value="1"/>
</dbReference>
<dbReference type="Pfam" id="PF13508">
    <property type="entry name" value="Acetyltransf_7"/>
    <property type="match status" value="1"/>
</dbReference>
<dbReference type="GO" id="GO:0016747">
    <property type="term" value="F:acyltransferase activity, transferring groups other than amino-acyl groups"/>
    <property type="evidence" value="ECO:0007669"/>
    <property type="project" value="InterPro"/>
</dbReference>
<evidence type="ECO:0000259" key="3">
    <source>
        <dbReference type="PROSITE" id="PS51186"/>
    </source>
</evidence>
<organism evidence="4 5">
    <name type="scientific">Aneurinibacillus danicus</name>
    <dbReference type="NCBI Taxonomy" id="267746"/>
    <lineage>
        <taxon>Bacteria</taxon>
        <taxon>Bacillati</taxon>
        <taxon>Bacillota</taxon>
        <taxon>Bacilli</taxon>
        <taxon>Bacillales</taxon>
        <taxon>Paenibacillaceae</taxon>
        <taxon>Aneurinibacillus group</taxon>
        <taxon>Aneurinibacillus</taxon>
    </lineage>
</organism>
<dbReference type="Proteomes" id="UP000321157">
    <property type="component" value="Unassembled WGS sequence"/>
</dbReference>
<dbReference type="AlphaFoldDB" id="A0A511V6N5"/>
<evidence type="ECO:0000313" key="4">
    <source>
        <dbReference type="EMBL" id="GEN34419.1"/>
    </source>
</evidence>
<reference evidence="4 5" key="1">
    <citation type="submission" date="2019-07" db="EMBL/GenBank/DDBJ databases">
        <title>Whole genome shotgun sequence of Aneurinibacillus danicus NBRC 102444.</title>
        <authorList>
            <person name="Hosoyama A."/>
            <person name="Uohara A."/>
            <person name="Ohji S."/>
            <person name="Ichikawa N."/>
        </authorList>
    </citation>
    <scope>NUCLEOTIDE SEQUENCE [LARGE SCALE GENOMIC DNA]</scope>
    <source>
        <strain evidence="4 5">NBRC 102444</strain>
    </source>
</reference>
<keyword evidence="1 4" id="KW-0808">Transferase</keyword>
<accession>A0A511V6N5</accession>
<protein>
    <submittedName>
        <fullName evidence="4">Putative N-acetyltransferase YxeL</fullName>
    </submittedName>
</protein>
<dbReference type="Gene3D" id="3.40.630.30">
    <property type="match status" value="1"/>
</dbReference>
<dbReference type="RefSeq" id="WP_246147278.1">
    <property type="nucleotide sequence ID" value="NZ_BJXX01000079.1"/>
</dbReference>
<dbReference type="EMBL" id="BJXX01000079">
    <property type="protein sequence ID" value="GEN34419.1"/>
    <property type="molecule type" value="Genomic_DNA"/>
</dbReference>
<keyword evidence="5" id="KW-1185">Reference proteome</keyword>
<evidence type="ECO:0000313" key="5">
    <source>
        <dbReference type="Proteomes" id="UP000321157"/>
    </source>
</evidence>
<evidence type="ECO:0000256" key="1">
    <source>
        <dbReference type="ARBA" id="ARBA00022679"/>
    </source>
</evidence>
<sequence length="186" mass="20930">MADNSPIHGRITLLSGDRMSENIRLATLEDAEKLLALTLEAYAPALQLGILFPAAKADLKMVKHNITSNTCFVMENEQGIIATITLGNFEEVKKVTDLPYICWFAVAPAYKGRGIGNRLLTWLEETIIRDTLGAPGAVLATAERHPWLIPMYERKGYERFYEYHEEGLGQVVFLRKVLHSKHYAGR</sequence>
<dbReference type="SUPFAM" id="SSF55729">
    <property type="entry name" value="Acyl-CoA N-acyltransferases (Nat)"/>
    <property type="match status" value="1"/>
</dbReference>
<proteinExistence type="predicted"/>
<comment type="caution">
    <text evidence="4">The sequence shown here is derived from an EMBL/GenBank/DDBJ whole genome shotgun (WGS) entry which is preliminary data.</text>
</comment>
<dbReference type="PANTHER" id="PTHR43800">
    <property type="entry name" value="PEPTIDYL-LYSINE N-ACETYLTRANSFERASE YJAB"/>
    <property type="match status" value="1"/>
</dbReference>
<evidence type="ECO:0000256" key="2">
    <source>
        <dbReference type="ARBA" id="ARBA00023315"/>
    </source>
</evidence>
<dbReference type="PROSITE" id="PS51186">
    <property type="entry name" value="GNAT"/>
    <property type="match status" value="1"/>
</dbReference>
<dbReference type="PANTHER" id="PTHR43800:SF1">
    <property type="entry name" value="PEPTIDYL-LYSINE N-ACETYLTRANSFERASE YJAB"/>
    <property type="match status" value="1"/>
</dbReference>
<dbReference type="InterPro" id="IPR000182">
    <property type="entry name" value="GNAT_dom"/>
</dbReference>
<feature type="domain" description="N-acetyltransferase" evidence="3">
    <location>
        <begin position="21"/>
        <end position="179"/>
    </location>
</feature>